<sequence>MMTLAPRIGFDRFIALEWATTALKVRAGIAKLEDLESLLDAAGLGAAAQTKTRTVLKRLWLDPRVELVDFADRGAAIFKAHPGVPVTAMHWGMAVAAYPFFGKVAELIGRLSALQGDCASAEIHRRMSETYGEREGTYRMTNMVIQSQAGWGAVERVEKGKRVLRLSPAVVENDELTVWLIEAAVRNAGRPLAIPSLQSLPVLFPFNLTRPLAYLVSNNDYLAVRSEGPNNQFVALRKGI</sequence>
<evidence type="ECO:0000313" key="2">
    <source>
        <dbReference type="Proteomes" id="UP001429580"/>
    </source>
</evidence>
<organism evidence="1 2">
    <name type="scientific">Pseudochelatococcus lubricantis</name>
    <dbReference type="NCBI Taxonomy" id="1538102"/>
    <lineage>
        <taxon>Bacteria</taxon>
        <taxon>Pseudomonadati</taxon>
        <taxon>Pseudomonadota</taxon>
        <taxon>Alphaproteobacteria</taxon>
        <taxon>Hyphomicrobiales</taxon>
        <taxon>Chelatococcaceae</taxon>
        <taxon>Pseudochelatococcus</taxon>
    </lineage>
</organism>
<comment type="caution">
    <text evidence="1">The sequence shown here is derived from an EMBL/GenBank/DDBJ whole genome shotgun (WGS) entry which is preliminary data.</text>
</comment>
<dbReference type="EMBL" id="JAASQI010000008">
    <property type="protein sequence ID" value="NIJ59323.1"/>
    <property type="molecule type" value="Genomic_DNA"/>
</dbReference>
<accession>A0ABX0V402</accession>
<dbReference type="RefSeq" id="WP_065846582.1">
    <property type="nucleotide sequence ID" value="NZ_JAASQI010000008.1"/>
</dbReference>
<protein>
    <submittedName>
        <fullName evidence="1">Uncharacterized protein</fullName>
    </submittedName>
</protein>
<name>A0ABX0V402_9HYPH</name>
<gene>
    <name evidence="1" type="ORF">FHS82_003178</name>
</gene>
<keyword evidence="2" id="KW-1185">Reference proteome</keyword>
<reference evidence="1 2" key="1">
    <citation type="submission" date="2020-03" db="EMBL/GenBank/DDBJ databases">
        <title>Genomic Encyclopedia of Type Strains, Phase IV (KMG-IV): sequencing the most valuable type-strain genomes for metagenomic binning, comparative biology and taxonomic classification.</title>
        <authorList>
            <person name="Goeker M."/>
        </authorList>
    </citation>
    <scope>NUCLEOTIDE SEQUENCE [LARGE SCALE GENOMIC DNA]</scope>
    <source>
        <strain evidence="1 2">DSM 103870</strain>
    </source>
</reference>
<evidence type="ECO:0000313" key="1">
    <source>
        <dbReference type="EMBL" id="NIJ59323.1"/>
    </source>
</evidence>
<dbReference type="Proteomes" id="UP001429580">
    <property type="component" value="Unassembled WGS sequence"/>
</dbReference>
<proteinExistence type="predicted"/>